<organism evidence="2 3">
    <name type="scientific">Chionoecetes opilio</name>
    <name type="common">Atlantic snow crab</name>
    <name type="synonym">Cancer opilio</name>
    <dbReference type="NCBI Taxonomy" id="41210"/>
    <lineage>
        <taxon>Eukaryota</taxon>
        <taxon>Metazoa</taxon>
        <taxon>Ecdysozoa</taxon>
        <taxon>Arthropoda</taxon>
        <taxon>Crustacea</taxon>
        <taxon>Multicrustacea</taxon>
        <taxon>Malacostraca</taxon>
        <taxon>Eumalacostraca</taxon>
        <taxon>Eucarida</taxon>
        <taxon>Decapoda</taxon>
        <taxon>Pleocyemata</taxon>
        <taxon>Brachyura</taxon>
        <taxon>Eubrachyura</taxon>
        <taxon>Majoidea</taxon>
        <taxon>Majidae</taxon>
        <taxon>Chionoecetes</taxon>
    </lineage>
</organism>
<feature type="compositionally biased region" description="Acidic residues" evidence="1">
    <location>
        <begin position="38"/>
        <end position="48"/>
    </location>
</feature>
<keyword evidence="3" id="KW-1185">Reference proteome</keyword>
<protein>
    <submittedName>
        <fullName evidence="2">Uncharacterized protein</fullName>
    </submittedName>
</protein>
<evidence type="ECO:0000313" key="2">
    <source>
        <dbReference type="EMBL" id="KAG0722942.1"/>
    </source>
</evidence>
<dbReference type="EMBL" id="JACEEZ010008883">
    <property type="protein sequence ID" value="KAG0722942.1"/>
    <property type="molecule type" value="Genomic_DNA"/>
</dbReference>
<dbReference type="Proteomes" id="UP000770661">
    <property type="component" value="Unassembled WGS sequence"/>
</dbReference>
<sequence>MEEEEMSEEEMEEGGDGRRRIVEEERWRGVDRMRRMEEEEMEDEEENGGGENGGALNNNSSQHNSGEASQTHGTHGYTAADLGLISCRPSPPFEFLAIYLPRLHLHCTCIATFPFHDQCMYWSRRPPPAGAAGPHITQVWKGSPCRVKTLGCPYEANHRIFSKIPSL</sequence>
<evidence type="ECO:0000313" key="3">
    <source>
        <dbReference type="Proteomes" id="UP000770661"/>
    </source>
</evidence>
<reference evidence="2" key="1">
    <citation type="submission" date="2020-07" db="EMBL/GenBank/DDBJ databases">
        <title>The High-quality genome of the commercially important snow crab, Chionoecetes opilio.</title>
        <authorList>
            <person name="Jeong J.-H."/>
            <person name="Ryu S."/>
        </authorList>
    </citation>
    <scope>NUCLEOTIDE SEQUENCE</scope>
    <source>
        <strain evidence="2">MADBK_172401_WGS</strain>
        <tissue evidence="2">Digestive gland</tissue>
    </source>
</reference>
<accession>A0A8J5CYK4</accession>
<dbReference type="AlphaFoldDB" id="A0A8J5CYK4"/>
<feature type="compositionally biased region" description="Basic and acidic residues" evidence="1">
    <location>
        <begin position="15"/>
        <end position="37"/>
    </location>
</feature>
<evidence type="ECO:0000256" key="1">
    <source>
        <dbReference type="SAM" id="MobiDB-lite"/>
    </source>
</evidence>
<feature type="compositionally biased region" description="Acidic residues" evidence="1">
    <location>
        <begin position="1"/>
        <end position="14"/>
    </location>
</feature>
<comment type="caution">
    <text evidence="2">The sequence shown here is derived from an EMBL/GenBank/DDBJ whole genome shotgun (WGS) entry which is preliminary data.</text>
</comment>
<feature type="region of interest" description="Disordered" evidence="1">
    <location>
        <begin position="1"/>
        <end position="75"/>
    </location>
</feature>
<name>A0A8J5CYK4_CHIOP</name>
<feature type="compositionally biased region" description="Polar residues" evidence="1">
    <location>
        <begin position="55"/>
        <end position="73"/>
    </location>
</feature>
<gene>
    <name evidence="2" type="ORF">GWK47_043564</name>
</gene>
<proteinExistence type="predicted"/>